<evidence type="ECO:0000313" key="2">
    <source>
        <dbReference type="EMBL" id="MPC25824.1"/>
    </source>
</evidence>
<feature type="region of interest" description="Disordered" evidence="1">
    <location>
        <begin position="19"/>
        <end position="51"/>
    </location>
</feature>
<feature type="region of interest" description="Disordered" evidence="1">
    <location>
        <begin position="90"/>
        <end position="114"/>
    </location>
</feature>
<gene>
    <name evidence="2" type="ORF">E2C01_018947</name>
</gene>
<accession>A0A5B7DYG9</accession>
<organism evidence="2 3">
    <name type="scientific">Portunus trituberculatus</name>
    <name type="common">Swimming crab</name>
    <name type="synonym">Neptunus trituberculatus</name>
    <dbReference type="NCBI Taxonomy" id="210409"/>
    <lineage>
        <taxon>Eukaryota</taxon>
        <taxon>Metazoa</taxon>
        <taxon>Ecdysozoa</taxon>
        <taxon>Arthropoda</taxon>
        <taxon>Crustacea</taxon>
        <taxon>Multicrustacea</taxon>
        <taxon>Malacostraca</taxon>
        <taxon>Eumalacostraca</taxon>
        <taxon>Eucarida</taxon>
        <taxon>Decapoda</taxon>
        <taxon>Pleocyemata</taxon>
        <taxon>Brachyura</taxon>
        <taxon>Eubrachyura</taxon>
        <taxon>Portunoidea</taxon>
        <taxon>Portunidae</taxon>
        <taxon>Portuninae</taxon>
        <taxon>Portunus</taxon>
    </lineage>
</organism>
<dbReference type="EMBL" id="VSRR010001515">
    <property type="protein sequence ID" value="MPC25824.1"/>
    <property type="molecule type" value="Genomic_DNA"/>
</dbReference>
<protein>
    <submittedName>
        <fullName evidence="2">Uncharacterized protein</fullName>
    </submittedName>
</protein>
<name>A0A5B7DYG9_PORTR</name>
<dbReference type="Proteomes" id="UP000324222">
    <property type="component" value="Unassembled WGS sequence"/>
</dbReference>
<evidence type="ECO:0000313" key="3">
    <source>
        <dbReference type="Proteomes" id="UP000324222"/>
    </source>
</evidence>
<proteinExistence type="predicted"/>
<feature type="compositionally biased region" description="Polar residues" evidence="1">
    <location>
        <begin position="37"/>
        <end position="46"/>
    </location>
</feature>
<reference evidence="2 3" key="1">
    <citation type="submission" date="2019-05" db="EMBL/GenBank/DDBJ databases">
        <title>Another draft genome of Portunus trituberculatus and its Hox gene families provides insights of decapod evolution.</title>
        <authorList>
            <person name="Jeong J.-H."/>
            <person name="Song I."/>
            <person name="Kim S."/>
            <person name="Choi T."/>
            <person name="Kim D."/>
            <person name="Ryu S."/>
            <person name="Kim W."/>
        </authorList>
    </citation>
    <scope>NUCLEOTIDE SEQUENCE [LARGE SCALE GENOMIC DNA]</scope>
    <source>
        <tissue evidence="2">Muscle</tissue>
    </source>
</reference>
<comment type="caution">
    <text evidence="2">The sequence shown here is derived from an EMBL/GenBank/DDBJ whole genome shotgun (WGS) entry which is preliminary data.</text>
</comment>
<dbReference type="AlphaFoldDB" id="A0A5B7DYG9"/>
<evidence type="ECO:0000256" key="1">
    <source>
        <dbReference type="SAM" id="MobiDB-lite"/>
    </source>
</evidence>
<keyword evidence="3" id="KW-1185">Reference proteome</keyword>
<sequence>MFTFSSGCAALPRGHISQLLSNSPSKHGPKRVITQPLHRSNGTASDTPRLDVYSSFNGRALGGDERRASPNSHVWTRAGVILGGRHATHSLSKSSMSAGPDMHGSHPGHTAATGSASLLRGSARGTGWGRCAIQGHHCTVASPPGPRDPDLHDWQACKGGGSSWLLSPRPALTTSDWPVWRGLETMHSETRLAYRPLLYRPLWPRTPPLAHTHHLHVSNQPPFIQTPYLKQKVIINHHPATFVVPKHPSQPLPSITALHCPFTTVITIHHRAHHRTTSAPSAPINQGR</sequence>